<dbReference type="Proteomes" id="UP001208938">
    <property type="component" value="Unassembled WGS sequence"/>
</dbReference>
<keyword evidence="4" id="KW-1185">Reference proteome</keyword>
<sequence length="156" mass="16835">MEYHDRHLGPAQHAVSGRISQAIANDDRLSETAILLGSILVIGPVSSTMLLAEMPEIGTITGEETAALTGLAPVAHDRTTLRGKRAIVGVRRVLLHVVFQVAMVVAHHYASIKSLADRLRKAGRPHMVIIIAVASRLVTIASALRKSRWKLTARTA</sequence>
<proteinExistence type="predicted"/>
<dbReference type="InterPro" id="IPR003346">
    <property type="entry name" value="Transposase_20"/>
</dbReference>
<organism evidence="3 4">
    <name type="scientific">Pararhodobacter zhoushanensis</name>
    <dbReference type="NCBI Taxonomy" id="2479545"/>
    <lineage>
        <taxon>Bacteria</taxon>
        <taxon>Pseudomonadati</taxon>
        <taxon>Pseudomonadota</taxon>
        <taxon>Alphaproteobacteria</taxon>
        <taxon>Rhodobacterales</taxon>
        <taxon>Paracoccaceae</taxon>
        <taxon>Pararhodobacter</taxon>
    </lineage>
</organism>
<keyword evidence="1" id="KW-0472">Membrane</keyword>
<protein>
    <submittedName>
        <fullName evidence="3">Transposase</fullName>
    </submittedName>
</protein>
<comment type="caution">
    <text evidence="3">The sequence shown here is derived from an EMBL/GenBank/DDBJ whole genome shotgun (WGS) entry which is preliminary data.</text>
</comment>
<feature type="domain" description="Transposase IS116/IS110/IS902 C-terminal" evidence="2">
    <location>
        <begin position="35"/>
        <end position="112"/>
    </location>
</feature>
<reference evidence="3 4" key="1">
    <citation type="submission" date="2022-10" db="EMBL/GenBank/DDBJ databases">
        <title>Pararhodobacter sp. nov., isolated from marine algae.</title>
        <authorList>
            <person name="Choi B.J."/>
            <person name="Kim J.M."/>
            <person name="Lee J.K."/>
            <person name="Choi D.G."/>
            <person name="Jeon C.O."/>
        </authorList>
    </citation>
    <scope>NUCLEOTIDE SEQUENCE [LARGE SCALE GENOMIC DNA]</scope>
    <source>
        <strain evidence="3 4">ZQ420</strain>
    </source>
</reference>
<evidence type="ECO:0000313" key="4">
    <source>
        <dbReference type="Proteomes" id="UP001208938"/>
    </source>
</evidence>
<keyword evidence="1" id="KW-1133">Transmembrane helix</keyword>
<gene>
    <name evidence="3" type="ORF">OKW52_08400</name>
</gene>
<accession>A0ABT3GXP6</accession>
<feature type="transmembrane region" description="Helical" evidence="1">
    <location>
        <begin position="124"/>
        <end position="144"/>
    </location>
</feature>
<feature type="transmembrane region" description="Helical" evidence="1">
    <location>
        <begin position="93"/>
        <end position="112"/>
    </location>
</feature>
<evidence type="ECO:0000256" key="1">
    <source>
        <dbReference type="SAM" id="Phobius"/>
    </source>
</evidence>
<dbReference type="RefSeq" id="WP_264505296.1">
    <property type="nucleotide sequence ID" value="NZ_JAPDFL010000001.1"/>
</dbReference>
<name>A0ABT3GXP6_9RHOB</name>
<dbReference type="Pfam" id="PF02371">
    <property type="entry name" value="Transposase_20"/>
    <property type="match status" value="1"/>
</dbReference>
<evidence type="ECO:0000259" key="2">
    <source>
        <dbReference type="Pfam" id="PF02371"/>
    </source>
</evidence>
<keyword evidence="1" id="KW-0812">Transmembrane</keyword>
<evidence type="ECO:0000313" key="3">
    <source>
        <dbReference type="EMBL" id="MCW1932278.1"/>
    </source>
</evidence>
<dbReference type="EMBL" id="JAPDFL010000001">
    <property type="protein sequence ID" value="MCW1932278.1"/>
    <property type="molecule type" value="Genomic_DNA"/>
</dbReference>